<dbReference type="Proteomes" id="UP001152797">
    <property type="component" value="Unassembled WGS sequence"/>
</dbReference>
<accession>A0A9P1D721</accession>
<evidence type="ECO:0000256" key="6">
    <source>
        <dbReference type="ARBA" id="ARBA00024338"/>
    </source>
</evidence>
<feature type="compositionally biased region" description="Low complexity" evidence="7">
    <location>
        <begin position="399"/>
        <end position="409"/>
    </location>
</feature>
<reference evidence="11" key="2">
    <citation type="submission" date="2024-04" db="EMBL/GenBank/DDBJ databases">
        <authorList>
            <person name="Chen Y."/>
            <person name="Shah S."/>
            <person name="Dougan E. K."/>
            <person name="Thang M."/>
            <person name="Chan C."/>
        </authorList>
    </citation>
    <scope>NUCLEOTIDE SEQUENCE [LARGE SCALE GENOMIC DNA]</scope>
</reference>
<keyword evidence="13" id="KW-1185">Reference proteome</keyword>
<feature type="region of interest" description="Disordered" evidence="7">
    <location>
        <begin position="384"/>
        <end position="409"/>
    </location>
</feature>
<feature type="transmembrane region" description="Helical" evidence="8">
    <location>
        <begin position="642"/>
        <end position="662"/>
    </location>
</feature>
<feature type="compositionally biased region" description="Basic and acidic residues" evidence="7">
    <location>
        <begin position="142"/>
        <end position="155"/>
    </location>
</feature>
<dbReference type="SUPFAM" id="SSF103473">
    <property type="entry name" value="MFS general substrate transporter"/>
    <property type="match status" value="1"/>
</dbReference>
<evidence type="ECO:0000256" key="2">
    <source>
        <dbReference type="ARBA" id="ARBA00022448"/>
    </source>
</evidence>
<proteinExistence type="inferred from homology"/>
<feature type="compositionally biased region" description="Pro residues" evidence="7">
    <location>
        <begin position="72"/>
        <end position="83"/>
    </location>
</feature>
<dbReference type="InterPro" id="IPR036259">
    <property type="entry name" value="MFS_trans_sf"/>
</dbReference>
<evidence type="ECO:0000313" key="10">
    <source>
        <dbReference type="EMBL" id="CAI4003752.1"/>
    </source>
</evidence>
<feature type="compositionally biased region" description="Low complexity" evidence="7">
    <location>
        <begin position="128"/>
        <end position="140"/>
    </location>
</feature>
<evidence type="ECO:0000313" key="12">
    <source>
        <dbReference type="EMBL" id="CAL4791064.1"/>
    </source>
</evidence>
<evidence type="ECO:0000313" key="13">
    <source>
        <dbReference type="Proteomes" id="UP001152797"/>
    </source>
</evidence>
<feature type="region of interest" description="Disordered" evidence="7">
    <location>
        <begin position="274"/>
        <end position="330"/>
    </location>
</feature>
<reference evidence="10" key="1">
    <citation type="submission" date="2022-10" db="EMBL/GenBank/DDBJ databases">
        <authorList>
            <person name="Chen Y."/>
            <person name="Dougan E. K."/>
            <person name="Chan C."/>
            <person name="Rhodes N."/>
            <person name="Thang M."/>
        </authorList>
    </citation>
    <scope>NUCLEOTIDE SEQUENCE</scope>
</reference>
<name>A0A9P1D721_9DINO</name>
<dbReference type="GO" id="GO:0022857">
    <property type="term" value="F:transmembrane transporter activity"/>
    <property type="evidence" value="ECO:0007669"/>
    <property type="project" value="InterPro"/>
</dbReference>
<dbReference type="AlphaFoldDB" id="A0A9P1D721"/>
<evidence type="ECO:0000256" key="4">
    <source>
        <dbReference type="ARBA" id="ARBA00022989"/>
    </source>
</evidence>
<organism evidence="10">
    <name type="scientific">Cladocopium goreaui</name>
    <dbReference type="NCBI Taxonomy" id="2562237"/>
    <lineage>
        <taxon>Eukaryota</taxon>
        <taxon>Sar</taxon>
        <taxon>Alveolata</taxon>
        <taxon>Dinophyceae</taxon>
        <taxon>Suessiales</taxon>
        <taxon>Symbiodiniaceae</taxon>
        <taxon>Cladocopium</taxon>
    </lineage>
</organism>
<dbReference type="InterPro" id="IPR011701">
    <property type="entry name" value="MFS"/>
</dbReference>
<keyword evidence="3 8" id="KW-0812">Transmembrane</keyword>
<feature type="domain" description="Major facilitator superfamily (MFS) profile" evidence="9">
    <location>
        <begin position="482"/>
        <end position="698"/>
    </location>
</feature>
<dbReference type="Gene3D" id="1.20.1250.20">
    <property type="entry name" value="MFS general substrate transporter like domains"/>
    <property type="match status" value="1"/>
</dbReference>
<keyword evidence="2" id="KW-0813">Transport</keyword>
<dbReference type="GO" id="GO:0016020">
    <property type="term" value="C:membrane"/>
    <property type="evidence" value="ECO:0007669"/>
    <property type="project" value="UniProtKB-SubCell"/>
</dbReference>
<comment type="similarity">
    <text evidence="6">Belongs to the major facilitator superfamily. Spinster (TC 2.A.1.49) family.</text>
</comment>
<evidence type="ECO:0000256" key="1">
    <source>
        <dbReference type="ARBA" id="ARBA00004141"/>
    </source>
</evidence>
<keyword evidence="4 8" id="KW-1133">Transmembrane helix</keyword>
<dbReference type="EMBL" id="CAMXCT020003326">
    <property type="protein sequence ID" value="CAL1157127.1"/>
    <property type="molecule type" value="Genomic_DNA"/>
</dbReference>
<dbReference type="InterPro" id="IPR020846">
    <property type="entry name" value="MFS_dom"/>
</dbReference>
<feature type="compositionally biased region" description="Acidic residues" evidence="7">
    <location>
        <begin position="306"/>
        <end position="329"/>
    </location>
</feature>
<dbReference type="InterPro" id="IPR044770">
    <property type="entry name" value="MFS_spinster-like"/>
</dbReference>
<feature type="region of interest" description="Disordered" evidence="7">
    <location>
        <begin position="26"/>
        <end position="186"/>
    </location>
</feature>
<evidence type="ECO:0000259" key="9">
    <source>
        <dbReference type="PROSITE" id="PS50850"/>
    </source>
</evidence>
<evidence type="ECO:0000256" key="3">
    <source>
        <dbReference type="ARBA" id="ARBA00022692"/>
    </source>
</evidence>
<sequence>MSPLDAPPAPTAGTLAELPMLRPCAKLGDSSKLTPRRLPPCEGFSEAASPRRFGGVTNAYPVENQDVRGPAAPLPLTPRPPAEGPEGRSARRRHAGAGATAPEERKVATSLPPVPLTAREARPRDEFGASGSSMASGASARRPKDPKERTSERRKPPMPKAPSPKDEVSSRASSSQGRPSSGAPALWDLDLAPELFTSELGEVLAENAESSEQANEDLDPFSAELGRARGSRPQTWNEPSSSFVQVLEEMEREKDTAQGVGELWHEKTMALLSSTPNLSTAPGSTSTSSTAPTAATAATPVPDPSPVDEELAEAEMDELPEAEMDELPSDEPQPSLIAQALRDAGLDPEIGEETSFMDMDLSSETLTEATSTSHLAQLLQKLGRAGGTAEEGQGPQGPQGPRRSAAAPVVPRPVVAEKRLSIGCDTWLQSYAWGGKLHQGQAAQVGAELLVDCTDVKNDQEDVLLEGAFPGAARANLQSDWTLAALFLLAVLKGADVQMLPSSFRAMEHDLHFAPSQLAMIALSQGVATAVTGPLWGNFVDSGASRKWLLQVGAGLWGICTFLLALTSHFTLMIALRVLNGAALAMIVPVVQSMVADLTTSTNCGATFGKVSCSSSLGQVLACLMVTPISETSVWGMRGWRVSLACLGIISLLTIPFVRWAVHEEPRVWHPRRFGIFREMRTMCLGGETADSLDVHRS</sequence>
<dbReference type="OrthoDB" id="416939at2759"/>
<feature type="region of interest" description="Disordered" evidence="7">
    <location>
        <begin position="202"/>
        <end position="241"/>
    </location>
</feature>
<comment type="subcellular location">
    <subcellularLocation>
        <location evidence="1">Membrane</location>
        <topology evidence="1">Multi-pass membrane protein</topology>
    </subcellularLocation>
</comment>
<feature type="compositionally biased region" description="Polar residues" evidence="7">
    <location>
        <begin position="232"/>
        <end position="241"/>
    </location>
</feature>
<evidence type="ECO:0000256" key="7">
    <source>
        <dbReference type="SAM" id="MobiDB-lite"/>
    </source>
</evidence>
<feature type="compositionally biased region" description="Low complexity" evidence="7">
    <location>
        <begin position="170"/>
        <end position="184"/>
    </location>
</feature>
<dbReference type="Pfam" id="PF07690">
    <property type="entry name" value="MFS_1"/>
    <property type="match status" value="1"/>
</dbReference>
<comment type="caution">
    <text evidence="10">The sequence shown here is derived from an EMBL/GenBank/DDBJ whole genome shotgun (WGS) entry which is preliminary data.</text>
</comment>
<feature type="compositionally biased region" description="Low complexity" evidence="7">
    <location>
        <begin position="279"/>
        <end position="300"/>
    </location>
</feature>
<keyword evidence="5 8" id="KW-0472">Membrane</keyword>
<dbReference type="CDD" id="cd06174">
    <property type="entry name" value="MFS"/>
    <property type="match status" value="1"/>
</dbReference>
<dbReference type="PROSITE" id="PS50850">
    <property type="entry name" value="MFS"/>
    <property type="match status" value="1"/>
</dbReference>
<protein>
    <submittedName>
        <fullName evidence="12">Niemann-Pick C1 protein</fullName>
    </submittedName>
</protein>
<dbReference type="PANTHER" id="PTHR23505">
    <property type="entry name" value="SPINSTER"/>
    <property type="match status" value="1"/>
</dbReference>
<evidence type="ECO:0000256" key="5">
    <source>
        <dbReference type="ARBA" id="ARBA00023136"/>
    </source>
</evidence>
<dbReference type="PANTHER" id="PTHR23505:SF52">
    <property type="entry name" value="MAJOR FACILITATOR SUPERFAMILY PROTEIN"/>
    <property type="match status" value="1"/>
</dbReference>
<evidence type="ECO:0000256" key="8">
    <source>
        <dbReference type="SAM" id="Phobius"/>
    </source>
</evidence>
<feature type="transmembrane region" description="Helical" evidence="8">
    <location>
        <begin position="548"/>
        <end position="567"/>
    </location>
</feature>
<feature type="transmembrane region" description="Helical" evidence="8">
    <location>
        <begin position="574"/>
        <end position="591"/>
    </location>
</feature>
<evidence type="ECO:0000313" key="11">
    <source>
        <dbReference type="EMBL" id="CAL1157127.1"/>
    </source>
</evidence>
<gene>
    <name evidence="10" type="ORF">C1SCF055_LOCUS29597</name>
</gene>
<dbReference type="EMBL" id="CAMXCT030003326">
    <property type="protein sequence ID" value="CAL4791064.1"/>
    <property type="molecule type" value="Genomic_DNA"/>
</dbReference>
<dbReference type="EMBL" id="CAMXCT010003326">
    <property type="protein sequence ID" value="CAI4003752.1"/>
    <property type="molecule type" value="Genomic_DNA"/>
</dbReference>